<dbReference type="GO" id="GO:0019888">
    <property type="term" value="F:protein phosphatase regulator activity"/>
    <property type="evidence" value="ECO:0007669"/>
    <property type="project" value="InterPro"/>
</dbReference>
<dbReference type="GO" id="GO:0030289">
    <property type="term" value="C:protein phosphatase 4 complex"/>
    <property type="evidence" value="ECO:0007669"/>
    <property type="project" value="InterPro"/>
</dbReference>
<feature type="region of interest" description="Disordered" evidence="2">
    <location>
        <begin position="375"/>
        <end position="578"/>
    </location>
</feature>
<dbReference type="Pfam" id="PF09184">
    <property type="entry name" value="PPP4R2"/>
    <property type="match status" value="1"/>
</dbReference>
<proteinExistence type="inferred from homology"/>
<feature type="compositionally biased region" description="Basic and acidic residues" evidence="2">
    <location>
        <begin position="639"/>
        <end position="668"/>
    </location>
</feature>
<dbReference type="GO" id="GO:0005737">
    <property type="term" value="C:cytoplasm"/>
    <property type="evidence" value="ECO:0007669"/>
    <property type="project" value="TreeGrafter"/>
</dbReference>
<name>A0A8K0NTC0_9TREE</name>
<feature type="compositionally biased region" description="Low complexity" evidence="2">
    <location>
        <begin position="180"/>
        <end position="191"/>
    </location>
</feature>
<comment type="caution">
    <text evidence="3">The sequence shown here is derived from an EMBL/GenBank/DDBJ whole genome shotgun (WGS) entry which is preliminary data.</text>
</comment>
<feature type="compositionally biased region" description="Low complexity" evidence="2">
    <location>
        <begin position="208"/>
        <end position="231"/>
    </location>
</feature>
<feature type="compositionally biased region" description="Polar residues" evidence="2">
    <location>
        <begin position="144"/>
        <end position="161"/>
    </location>
</feature>
<dbReference type="Proteomes" id="UP000812966">
    <property type="component" value="Unassembled WGS sequence"/>
</dbReference>
<feature type="compositionally biased region" description="Low complexity" evidence="2">
    <location>
        <begin position="1"/>
        <end position="12"/>
    </location>
</feature>
<evidence type="ECO:0000313" key="4">
    <source>
        <dbReference type="Proteomes" id="UP000812966"/>
    </source>
</evidence>
<feature type="compositionally biased region" description="Gly residues" evidence="2">
    <location>
        <begin position="511"/>
        <end position="520"/>
    </location>
</feature>
<feature type="region of interest" description="Disordered" evidence="2">
    <location>
        <begin position="1"/>
        <end position="45"/>
    </location>
</feature>
<feature type="compositionally biased region" description="Gly residues" evidence="2">
    <location>
        <begin position="478"/>
        <end position="488"/>
    </location>
</feature>
<feature type="compositionally biased region" description="Low complexity" evidence="2">
    <location>
        <begin position="105"/>
        <end position="121"/>
    </location>
</feature>
<keyword evidence="4" id="KW-1185">Reference proteome</keyword>
<sequence length="684" mass="70668">MASQDTATSATADDVEMMDSQVSDTQREPILKSDDEDENVGARSGSSLGGFWDIQGWNPDYQRELEDVARRGFTADSDWIALTHMLKIKIVKNLADLLLSPHNASALTSNSSSSTNATSTSKQHPLNRGEGSADSFAAEPEQDQYGTSSSVVMDLTPSTQGGLIIPPFPPLVRNRDRARGPVASGSSSSPGAGAGQGYTGVGQGQGVQGYTHQSIQAQSSQSQAGSSSAYQQTQPIVNAGAGSGVMGDPLYDEEAAIGGKVLPGKLRPREAEGMVEGIWRLLDEFQDDPPFTVQRLCELAAFPTKQHRLPGKYVRALERVLLVTTTFDPNASIGTTTGGDTVAPGSGVPGVPPALALERPLFGLIPFLNEDAGEETVMPRSGSSGDASSSAAASNSGTSAVTSAPMDMDLSSSTPLGGPPVAPTPEPFLGRVDELDAGPLITPPLPTDTNLAGTGMGGPSTGPGPAEDPHRLRADGETGSGGAGGGVVQHGLSERPRAISSTTDLSALDPSGGGLGAGGYRDGHEEDEEGESGSSDMESDTASSASSTVSRGSSLRVGPVDRTKIIRPRRISKLPRTVSTQSLNDRFVSTGVEVIDPGKEERARLGGTPGEAGEAVVRADGEGIEAENQRKTGTPDGPDEGHGIKVERKEVQVDEGKEGLTADAKKEGEEEGQSGAPAKVRKVE</sequence>
<evidence type="ECO:0000256" key="1">
    <source>
        <dbReference type="ARBA" id="ARBA00009207"/>
    </source>
</evidence>
<comment type="similarity">
    <text evidence="1">Belongs to the PPP4R2 family.</text>
</comment>
<dbReference type="EMBL" id="JABELV010000005">
    <property type="protein sequence ID" value="KAG7575252.1"/>
    <property type="molecule type" value="Genomic_DNA"/>
</dbReference>
<organism evidence="3 4">
    <name type="scientific">Filobasidium floriforme</name>
    <dbReference type="NCBI Taxonomy" id="5210"/>
    <lineage>
        <taxon>Eukaryota</taxon>
        <taxon>Fungi</taxon>
        <taxon>Dikarya</taxon>
        <taxon>Basidiomycota</taxon>
        <taxon>Agaricomycotina</taxon>
        <taxon>Tremellomycetes</taxon>
        <taxon>Filobasidiales</taxon>
        <taxon>Filobasidiaceae</taxon>
        <taxon>Filobasidium</taxon>
    </lineage>
</organism>
<feature type="compositionally biased region" description="Pro residues" evidence="2">
    <location>
        <begin position="417"/>
        <end position="426"/>
    </location>
</feature>
<evidence type="ECO:0000313" key="3">
    <source>
        <dbReference type="EMBL" id="KAG7575252.1"/>
    </source>
</evidence>
<protein>
    <submittedName>
        <fullName evidence="3">Uncharacterized protein</fullName>
    </submittedName>
</protein>
<feature type="compositionally biased region" description="Basic and acidic residues" evidence="2">
    <location>
        <begin position="467"/>
        <end position="476"/>
    </location>
</feature>
<gene>
    <name evidence="3" type="ORF">FFLO_00416</name>
</gene>
<dbReference type="OrthoDB" id="341898at2759"/>
<feature type="compositionally biased region" description="Low complexity" evidence="2">
    <location>
        <begin position="532"/>
        <end position="557"/>
    </location>
</feature>
<feature type="region of interest" description="Disordered" evidence="2">
    <location>
        <begin position="105"/>
        <end position="231"/>
    </location>
</feature>
<feature type="compositionally biased region" description="Gly residues" evidence="2">
    <location>
        <begin position="192"/>
        <end position="207"/>
    </location>
</feature>
<accession>A0A8K0NTC0</accession>
<evidence type="ECO:0000256" key="2">
    <source>
        <dbReference type="SAM" id="MobiDB-lite"/>
    </source>
</evidence>
<dbReference type="InterPro" id="IPR015267">
    <property type="entry name" value="PPP4R2"/>
</dbReference>
<feature type="region of interest" description="Disordered" evidence="2">
    <location>
        <begin position="620"/>
        <end position="684"/>
    </location>
</feature>
<dbReference type="PANTHER" id="PTHR16487:SF0">
    <property type="entry name" value="PROTEIN PHOSPHATASE 4 REGULATORY SUBUNIT 2-RELATED"/>
    <property type="match status" value="1"/>
</dbReference>
<dbReference type="PANTHER" id="PTHR16487">
    <property type="entry name" value="PPP4R2-RELATED PROTEIN"/>
    <property type="match status" value="1"/>
</dbReference>
<feature type="compositionally biased region" description="Low complexity" evidence="2">
    <location>
        <begin position="381"/>
        <end position="404"/>
    </location>
</feature>
<reference evidence="3" key="1">
    <citation type="submission" date="2020-04" db="EMBL/GenBank/DDBJ databases">
        <title>Analysis of mating type loci in Filobasidium floriforme.</title>
        <authorList>
            <person name="Nowrousian M."/>
        </authorList>
    </citation>
    <scope>NUCLEOTIDE SEQUENCE</scope>
    <source>
        <strain evidence="3">CBS 6242</strain>
    </source>
</reference>
<dbReference type="GO" id="GO:0005634">
    <property type="term" value="C:nucleus"/>
    <property type="evidence" value="ECO:0007669"/>
    <property type="project" value="TreeGrafter"/>
</dbReference>
<dbReference type="AlphaFoldDB" id="A0A8K0NTC0"/>